<dbReference type="OrthoDB" id="1832200at2759"/>
<reference evidence="2 3" key="1">
    <citation type="journal article" date="2018" name="Mol. Plant">
        <title>The genome of Artemisia annua provides insight into the evolution of Asteraceae family and artemisinin biosynthesis.</title>
        <authorList>
            <person name="Shen Q."/>
            <person name="Zhang L."/>
            <person name="Liao Z."/>
            <person name="Wang S."/>
            <person name="Yan T."/>
            <person name="Shi P."/>
            <person name="Liu M."/>
            <person name="Fu X."/>
            <person name="Pan Q."/>
            <person name="Wang Y."/>
            <person name="Lv Z."/>
            <person name="Lu X."/>
            <person name="Zhang F."/>
            <person name="Jiang W."/>
            <person name="Ma Y."/>
            <person name="Chen M."/>
            <person name="Hao X."/>
            <person name="Li L."/>
            <person name="Tang Y."/>
            <person name="Lv G."/>
            <person name="Zhou Y."/>
            <person name="Sun X."/>
            <person name="Brodelius P.E."/>
            <person name="Rose J.K.C."/>
            <person name="Tang K."/>
        </authorList>
    </citation>
    <scope>NUCLEOTIDE SEQUENCE [LARGE SCALE GENOMIC DNA]</scope>
    <source>
        <strain evidence="3">cv. Huhao1</strain>
        <tissue evidence="2">Leaf</tissue>
    </source>
</reference>
<keyword evidence="3" id="KW-1185">Reference proteome</keyword>
<gene>
    <name evidence="2" type="ORF">CTI12_AA378620</name>
</gene>
<evidence type="ECO:0000313" key="3">
    <source>
        <dbReference type="Proteomes" id="UP000245207"/>
    </source>
</evidence>
<feature type="compositionally biased region" description="Polar residues" evidence="1">
    <location>
        <begin position="140"/>
        <end position="171"/>
    </location>
</feature>
<name>A0A2U1LZT8_ARTAN</name>
<comment type="caution">
    <text evidence="2">The sequence shown here is derived from an EMBL/GenBank/DDBJ whole genome shotgun (WGS) entry which is preliminary data.</text>
</comment>
<dbReference type="AlphaFoldDB" id="A0A2U1LZT8"/>
<proteinExistence type="predicted"/>
<dbReference type="EMBL" id="PKPP01007041">
    <property type="protein sequence ID" value="PWA54532.1"/>
    <property type="molecule type" value="Genomic_DNA"/>
</dbReference>
<protein>
    <submittedName>
        <fullName evidence="2">Zinc knuckle CX2CX4HX4C</fullName>
    </submittedName>
</protein>
<organism evidence="2 3">
    <name type="scientific">Artemisia annua</name>
    <name type="common">Sweet wormwood</name>
    <dbReference type="NCBI Taxonomy" id="35608"/>
    <lineage>
        <taxon>Eukaryota</taxon>
        <taxon>Viridiplantae</taxon>
        <taxon>Streptophyta</taxon>
        <taxon>Embryophyta</taxon>
        <taxon>Tracheophyta</taxon>
        <taxon>Spermatophyta</taxon>
        <taxon>Magnoliopsida</taxon>
        <taxon>eudicotyledons</taxon>
        <taxon>Gunneridae</taxon>
        <taxon>Pentapetalae</taxon>
        <taxon>asterids</taxon>
        <taxon>campanulids</taxon>
        <taxon>Asterales</taxon>
        <taxon>Asteraceae</taxon>
        <taxon>Asteroideae</taxon>
        <taxon>Anthemideae</taxon>
        <taxon>Artemisiinae</taxon>
        <taxon>Artemisia</taxon>
    </lineage>
</organism>
<feature type="region of interest" description="Disordered" evidence="1">
    <location>
        <begin position="139"/>
        <end position="176"/>
    </location>
</feature>
<accession>A0A2U1LZT8</accession>
<sequence length="222" mass="24720">MGHKRASPFIDKIGQGRNSYARALVEVSSKEALLDSLVVAIPYPIGSGHSLEKIDIEYEWKPPRCETCKVFYHNDDGCPKRVKPVVKDKLLVDEEGFVEAYKKKGKGKLQGTNRQVDGIRFQKPKVSYYYRSVTKPKNGGASTFNQSNTDSPTVNVDSTCNGPNTDPTCSTAPPRDDQVMNNNWVDDTNLVELKNSFDVLKEQHSILEPMIGTAGTPEERVL</sequence>
<evidence type="ECO:0000256" key="1">
    <source>
        <dbReference type="SAM" id="MobiDB-lite"/>
    </source>
</evidence>
<evidence type="ECO:0000313" key="2">
    <source>
        <dbReference type="EMBL" id="PWA54532.1"/>
    </source>
</evidence>
<dbReference type="Proteomes" id="UP000245207">
    <property type="component" value="Unassembled WGS sequence"/>
</dbReference>